<name>A0ABN2EWV6_9ACTN</name>
<keyword evidence="2" id="KW-1185">Reference proteome</keyword>
<protein>
    <recommendedName>
        <fullName evidence="3">DUF4158 domain-containing protein</fullName>
    </recommendedName>
</protein>
<organism evidence="1 2">
    <name type="scientific">Kribbella sancticallisti</name>
    <dbReference type="NCBI Taxonomy" id="460087"/>
    <lineage>
        <taxon>Bacteria</taxon>
        <taxon>Bacillati</taxon>
        <taxon>Actinomycetota</taxon>
        <taxon>Actinomycetes</taxon>
        <taxon>Propionibacteriales</taxon>
        <taxon>Kribbellaceae</taxon>
        <taxon>Kribbella</taxon>
    </lineage>
</organism>
<sequence length="51" mass="5844">MWSTRSAASMYDVDFDERRLMLGRRGMAPSQYRVCRVLFAVSRFGGVHSVS</sequence>
<accession>A0ABN2EWV6</accession>
<gene>
    <name evidence="1" type="ORF">GCM10009789_87640</name>
</gene>
<reference evidence="1 2" key="1">
    <citation type="journal article" date="2019" name="Int. J. Syst. Evol. Microbiol.">
        <title>The Global Catalogue of Microorganisms (GCM) 10K type strain sequencing project: providing services to taxonomists for standard genome sequencing and annotation.</title>
        <authorList>
            <consortium name="The Broad Institute Genomics Platform"/>
            <consortium name="The Broad Institute Genome Sequencing Center for Infectious Disease"/>
            <person name="Wu L."/>
            <person name="Ma J."/>
        </authorList>
    </citation>
    <scope>NUCLEOTIDE SEQUENCE [LARGE SCALE GENOMIC DNA]</scope>
    <source>
        <strain evidence="1 2">JCM 14969</strain>
    </source>
</reference>
<proteinExistence type="predicted"/>
<evidence type="ECO:0008006" key="3">
    <source>
        <dbReference type="Google" id="ProtNLM"/>
    </source>
</evidence>
<dbReference type="Proteomes" id="UP001500393">
    <property type="component" value="Unassembled WGS sequence"/>
</dbReference>
<dbReference type="EMBL" id="BAAAOS010000079">
    <property type="protein sequence ID" value="GAA1620587.1"/>
    <property type="molecule type" value="Genomic_DNA"/>
</dbReference>
<evidence type="ECO:0000313" key="1">
    <source>
        <dbReference type="EMBL" id="GAA1620587.1"/>
    </source>
</evidence>
<comment type="caution">
    <text evidence="1">The sequence shown here is derived from an EMBL/GenBank/DDBJ whole genome shotgun (WGS) entry which is preliminary data.</text>
</comment>
<evidence type="ECO:0000313" key="2">
    <source>
        <dbReference type="Proteomes" id="UP001500393"/>
    </source>
</evidence>